<evidence type="ECO:0000313" key="1">
    <source>
        <dbReference type="EMBL" id="KAL3316486.1"/>
    </source>
</evidence>
<feature type="non-terminal residue" evidence="1">
    <location>
        <position position="361"/>
    </location>
</feature>
<organism evidence="1 2">
    <name type="scientific">Cichlidogyrus casuarinus</name>
    <dbReference type="NCBI Taxonomy" id="1844966"/>
    <lineage>
        <taxon>Eukaryota</taxon>
        <taxon>Metazoa</taxon>
        <taxon>Spiralia</taxon>
        <taxon>Lophotrochozoa</taxon>
        <taxon>Platyhelminthes</taxon>
        <taxon>Monogenea</taxon>
        <taxon>Monopisthocotylea</taxon>
        <taxon>Dactylogyridea</taxon>
        <taxon>Ancyrocephalidae</taxon>
        <taxon>Cichlidogyrus</taxon>
    </lineage>
</organism>
<reference evidence="1 2" key="1">
    <citation type="submission" date="2024-11" db="EMBL/GenBank/DDBJ databases">
        <title>Adaptive evolution of stress response genes in parasites aligns with host niche diversity.</title>
        <authorList>
            <person name="Hahn C."/>
            <person name="Resl P."/>
        </authorList>
    </citation>
    <scope>NUCLEOTIDE SEQUENCE [LARGE SCALE GENOMIC DNA]</scope>
    <source>
        <strain evidence="1">EGGRZ-B1_66</strain>
        <tissue evidence="1">Body</tissue>
    </source>
</reference>
<dbReference type="Proteomes" id="UP001626550">
    <property type="component" value="Unassembled WGS sequence"/>
</dbReference>
<protein>
    <submittedName>
        <fullName evidence="1">Uncharacterized protein</fullName>
    </submittedName>
</protein>
<gene>
    <name evidence="1" type="ORF">Ciccas_004863</name>
</gene>
<dbReference type="EMBL" id="JBJKFK010000533">
    <property type="protein sequence ID" value="KAL3316486.1"/>
    <property type="molecule type" value="Genomic_DNA"/>
</dbReference>
<sequence>MTSEREMMQLARVDKGQHSLAKCVLEPHWRSLGSKLHALLYSLIGCVSGDFLVILSTDSVKCPLLLVLTKNEINALLSTSDNPLRRLSQTLFEDTKSAFCDNSSQSQRQQQFSWFPLPSLIFLADKILNFFSQQYQEHCVTKSQRTTVTDHSVISLDSSFCAKSEEVPLSHHSKSVASDSWPLYSSSRSVLELSGISSPCPRSVFTPDLSCDDASLETVFSLPSTPNAFSSVEETDRSNGKKSKLKNIFKTSVNSPLKLILPRSTSGGLIMKPCKDLLLATNQTRLSGPCAEPLQERVKKAQPHTLALLELDDDPVPALQFARVACPSDCEEEDGQLDEPQDSAQVEFLPTLVSCTENCVA</sequence>
<evidence type="ECO:0000313" key="2">
    <source>
        <dbReference type="Proteomes" id="UP001626550"/>
    </source>
</evidence>
<dbReference type="AlphaFoldDB" id="A0ABD2QAA2"/>
<accession>A0ABD2QAA2</accession>
<comment type="caution">
    <text evidence="1">The sequence shown here is derived from an EMBL/GenBank/DDBJ whole genome shotgun (WGS) entry which is preliminary data.</text>
</comment>
<name>A0ABD2QAA2_9PLAT</name>
<keyword evidence="2" id="KW-1185">Reference proteome</keyword>
<proteinExistence type="predicted"/>